<dbReference type="GO" id="GO:0008237">
    <property type="term" value="F:metallopeptidase activity"/>
    <property type="evidence" value="ECO:0007669"/>
    <property type="project" value="UniProtKB-KW"/>
</dbReference>
<protein>
    <submittedName>
        <fullName evidence="3">CPBP family intramembrane metalloprotease</fullName>
    </submittedName>
</protein>
<reference evidence="3 4" key="1">
    <citation type="journal article" date="2023" name="ISME J.">
        <title>Thermophilic Dehalococcoidia with unusual traits shed light on an unexpected past.</title>
        <authorList>
            <person name="Palmer M."/>
            <person name="Covington J.K."/>
            <person name="Zhou E.M."/>
            <person name="Thomas S.C."/>
            <person name="Habib N."/>
            <person name="Seymour C.O."/>
            <person name="Lai D."/>
            <person name="Johnston J."/>
            <person name="Hashimi A."/>
            <person name="Jiao J.Y."/>
            <person name="Muok A.R."/>
            <person name="Liu L."/>
            <person name="Xian W.D."/>
            <person name="Zhi X.Y."/>
            <person name="Li M.M."/>
            <person name="Silva L.P."/>
            <person name="Bowen B.P."/>
            <person name="Louie K."/>
            <person name="Briegel A."/>
            <person name="Pett-Ridge J."/>
            <person name="Weber P.K."/>
            <person name="Tocheva E.I."/>
            <person name="Woyke T."/>
            <person name="Northen T.R."/>
            <person name="Mayali X."/>
            <person name="Li W.J."/>
            <person name="Hedlund B.P."/>
        </authorList>
    </citation>
    <scope>NUCLEOTIDE SEQUENCE [LARGE SCALE GENOMIC DNA]</scope>
    <source>
        <strain evidence="3 4">YIM 72310</strain>
    </source>
</reference>
<feature type="transmembrane region" description="Helical" evidence="1">
    <location>
        <begin position="12"/>
        <end position="33"/>
    </location>
</feature>
<gene>
    <name evidence="3" type="ORF">O0235_10960</name>
</gene>
<organism evidence="3 4">
    <name type="scientific">Tepidiforma flava</name>
    <dbReference type="NCBI Taxonomy" id="3004094"/>
    <lineage>
        <taxon>Bacteria</taxon>
        <taxon>Bacillati</taxon>
        <taxon>Chloroflexota</taxon>
        <taxon>Tepidiformia</taxon>
        <taxon>Tepidiformales</taxon>
        <taxon>Tepidiformaceae</taxon>
        <taxon>Tepidiforma</taxon>
    </lineage>
</organism>
<evidence type="ECO:0000313" key="3">
    <source>
        <dbReference type="EMBL" id="WBL35297.1"/>
    </source>
</evidence>
<keyword evidence="4" id="KW-1185">Reference proteome</keyword>
<evidence type="ECO:0000313" key="4">
    <source>
        <dbReference type="Proteomes" id="UP001212803"/>
    </source>
</evidence>
<name>A0ABY7M4Q1_9CHLR</name>
<keyword evidence="3" id="KW-0378">Hydrolase</keyword>
<keyword evidence="1" id="KW-0472">Membrane</keyword>
<dbReference type="PANTHER" id="PTHR36435:SF1">
    <property type="entry name" value="CAAX AMINO TERMINAL PROTEASE FAMILY PROTEIN"/>
    <property type="match status" value="1"/>
</dbReference>
<dbReference type="RefSeq" id="WP_270055824.1">
    <property type="nucleotide sequence ID" value="NZ_CP115149.1"/>
</dbReference>
<keyword evidence="3" id="KW-0482">Metalloprotease</keyword>
<accession>A0ABY7M4Q1</accession>
<dbReference type="Pfam" id="PF02517">
    <property type="entry name" value="Rce1-like"/>
    <property type="match status" value="1"/>
</dbReference>
<feature type="domain" description="CAAX prenyl protease 2/Lysostaphin resistance protein A-like" evidence="2">
    <location>
        <begin position="182"/>
        <end position="265"/>
    </location>
</feature>
<proteinExistence type="predicted"/>
<feature type="transmembrane region" description="Helical" evidence="1">
    <location>
        <begin position="87"/>
        <end position="111"/>
    </location>
</feature>
<feature type="transmembrane region" description="Helical" evidence="1">
    <location>
        <begin position="132"/>
        <end position="158"/>
    </location>
</feature>
<keyword evidence="1" id="KW-0812">Transmembrane</keyword>
<dbReference type="EMBL" id="CP115149">
    <property type="protein sequence ID" value="WBL35297.1"/>
    <property type="molecule type" value="Genomic_DNA"/>
</dbReference>
<dbReference type="InterPro" id="IPR052710">
    <property type="entry name" value="CAAX_protease"/>
</dbReference>
<dbReference type="Proteomes" id="UP001212803">
    <property type="component" value="Chromosome"/>
</dbReference>
<sequence>MNGSLRPAPWNELHVLAGLWLAVLAYAIPFLLIQPVANLFGAQAGFRDAGDAFEKAARIASYADLALARAAAGNPLPDPPRLLGDPIAARVAWGMALVSSALFVAVALLAPRRPLRDVLRAVGLDRFDAGRLWLPALCVAVAYPLTGLYAAAVAALGLDPLIPSPSPEGLEPVLRDPAALGLYGLATVVAAPISEEAVYRGLAFTGTLRWGFWPAAAFSSALFALSHRELATLLPFFAVGLLIAWLYYRSGSLWDAVAFHVLFNGLSFILLLARY</sequence>
<evidence type="ECO:0000259" key="2">
    <source>
        <dbReference type="Pfam" id="PF02517"/>
    </source>
</evidence>
<dbReference type="InterPro" id="IPR003675">
    <property type="entry name" value="Rce1/LyrA-like_dom"/>
</dbReference>
<dbReference type="PANTHER" id="PTHR36435">
    <property type="entry name" value="SLR1288 PROTEIN"/>
    <property type="match status" value="1"/>
</dbReference>
<keyword evidence="3" id="KW-0645">Protease</keyword>
<keyword evidence="1" id="KW-1133">Transmembrane helix</keyword>
<evidence type="ECO:0000256" key="1">
    <source>
        <dbReference type="SAM" id="Phobius"/>
    </source>
</evidence>
<feature type="transmembrane region" description="Helical" evidence="1">
    <location>
        <begin position="230"/>
        <end position="248"/>
    </location>
</feature>
<feature type="transmembrane region" description="Helical" evidence="1">
    <location>
        <begin position="254"/>
        <end position="273"/>
    </location>
</feature>